<dbReference type="InterPro" id="IPR006059">
    <property type="entry name" value="SBP"/>
</dbReference>
<reference evidence="9 10" key="1">
    <citation type="journal article" date="2014" name="Genome Announc.">
        <title>Draft Genome Sequence of the Iron-Oxidizing, Acidophilic, and Halotolerant 'Thiobacillus prosperus' Type Strain DSM 5130.</title>
        <authorList>
            <person name="Ossandon F.J."/>
            <person name="Cardenas J.P."/>
            <person name="Corbett M."/>
            <person name="Quatrini R."/>
            <person name="Holmes D.S."/>
            <person name="Watkin E."/>
        </authorList>
    </citation>
    <scope>NUCLEOTIDE SEQUENCE [LARGE SCALE GENOMIC DNA]</scope>
    <source>
        <strain evidence="9 10">DSM 5130</strain>
    </source>
</reference>
<comment type="similarity">
    <text evidence="2">Belongs to the bacterial solute-binding protein 1 family.</text>
</comment>
<evidence type="ECO:0000256" key="4">
    <source>
        <dbReference type="ARBA" id="ARBA00017470"/>
    </source>
</evidence>
<dbReference type="PANTHER" id="PTHR43649:SF31">
    <property type="entry name" value="SN-GLYCEROL-3-PHOSPHATE-BINDING PERIPLASMIC PROTEIN UGPB"/>
    <property type="match status" value="1"/>
</dbReference>
<evidence type="ECO:0000256" key="7">
    <source>
        <dbReference type="ARBA" id="ARBA00022764"/>
    </source>
</evidence>
<evidence type="ECO:0000256" key="2">
    <source>
        <dbReference type="ARBA" id="ARBA00008520"/>
    </source>
</evidence>
<evidence type="ECO:0000313" key="9">
    <source>
        <dbReference type="EMBL" id="OBS10675.1"/>
    </source>
</evidence>
<name>A0A1A6C7Z8_9GAMM</name>
<proteinExistence type="inferred from homology"/>
<keyword evidence="7" id="KW-0574">Periplasm</keyword>
<evidence type="ECO:0000256" key="5">
    <source>
        <dbReference type="ARBA" id="ARBA00022448"/>
    </source>
</evidence>
<accession>A0A1A6C7Z8</accession>
<keyword evidence="10" id="KW-1185">Reference proteome</keyword>
<dbReference type="GO" id="GO:0055085">
    <property type="term" value="P:transmembrane transport"/>
    <property type="evidence" value="ECO:0007669"/>
    <property type="project" value="InterPro"/>
</dbReference>
<dbReference type="RefSeq" id="WP_065089133.1">
    <property type="nucleotide sequence ID" value="NZ_JQSG02000001.1"/>
</dbReference>
<dbReference type="GO" id="GO:0042597">
    <property type="term" value="C:periplasmic space"/>
    <property type="evidence" value="ECO:0007669"/>
    <property type="project" value="UniProtKB-SubCell"/>
</dbReference>
<dbReference type="OrthoDB" id="4393730at2"/>
<organism evidence="9 10">
    <name type="scientific">Acidihalobacter prosperus</name>
    <dbReference type="NCBI Taxonomy" id="160660"/>
    <lineage>
        <taxon>Bacteria</taxon>
        <taxon>Pseudomonadati</taxon>
        <taxon>Pseudomonadota</taxon>
        <taxon>Gammaproteobacteria</taxon>
        <taxon>Chromatiales</taxon>
        <taxon>Ectothiorhodospiraceae</taxon>
        <taxon>Acidihalobacter</taxon>
    </lineage>
</organism>
<gene>
    <name evidence="9" type="ORF">Thpro_020391</name>
</gene>
<dbReference type="PANTHER" id="PTHR43649">
    <property type="entry name" value="ARABINOSE-BINDING PROTEIN-RELATED"/>
    <property type="match status" value="1"/>
</dbReference>
<feature type="signal peptide" evidence="8">
    <location>
        <begin position="1"/>
        <end position="29"/>
    </location>
</feature>
<evidence type="ECO:0000256" key="8">
    <source>
        <dbReference type="SAM" id="SignalP"/>
    </source>
</evidence>
<keyword evidence="5" id="KW-0813">Transport</keyword>
<evidence type="ECO:0000256" key="3">
    <source>
        <dbReference type="ARBA" id="ARBA00011557"/>
    </source>
</evidence>
<evidence type="ECO:0000256" key="1">
    <source>
        <dbReference type="ARBA" id="ARBA00004418"/>
    </source>
</evidence>
<comment type="subunit">
    <text evidence="3">The complex is composed of two ATP-binding proteins (UgpC), two transmembrane proteins (UgpA and UgpE) and a solute-binding protein (UgpB).</text>
</comment>
<dbReference type="PROSITE" id="PS01037">
    <property type="entry name" value="SBP_BACTERIAL_1"/>
    <property type="match status" value="1"/>
</dbReference>
<dbReference type="InterPro" id="IPR006061">
    <property type="entry name" value="SBP_1_CS"/>
</dbReference>
<dbReference type="NCBIfam" id="NF008211">
    <property type="entry name" value="PRK10974.1"/>
    <property type="match status" value="1"/>
</dbReference>
<dbReference type="InterPro" id="IPR050490">
    <property type="entry name" value="Bact_solute-bd_prot1"/>
</dbReference>
<comment type="caution">
    <text evidence="9">The sequence shown here is derived from an EMBL/GenBank/DDBJ whole genome shotgun (WGS) entry which is preliminary data.</text>
</comment>
<dbReference type="AlphaFoldDB" id="A0A1A6C7Z8"/>
<sequence>MYKTRILGGLGRAALAASLWVSIVGDAQAAGRVQVTFWHAMGGKLGEVVEHLVDEYNASQHAYRVVPVYKGNYKDTFLGAIAALRAHNPPDIVQIYDVGTGTMMAAKGAYVPVYRLMQENGVAFSTKAFIGGAASYYANTRGELVSMPFNSSTPVLFYNRSMFAKAGVEPPRTWAEMGEVGQKLRTAGDACGFTIGWPAWTQFEQFSVWNGLRYATQDNGYRSVHEVRLLIDSPAYEKHLARLGAWSKNGIFEYGGAESKGRSLFIGGHCAMYIGSSGSLAAIKNGAQFPYGIAPMPYQEGLKSAPQNTVVGGASLWVMAGQPKSHYRAVASFLAFMMSSKAQTYWASHTGYVPVTVAGYKALETDGFYQREPGAKVAIEELTYRAPKAWTMGIRLGFMPQIRQIERDQMEAVFTGRTSAHQALATIVKKGDVLLKQFGDTYR</sequence>
<protein>
    <recommendedName>
        <fullName evidence="4">sn-glycerol-3-phosphate-binding periplasmic protein UgpB</fullName>
    </recommendedName>
</protein>
<comment type="subcellular location">
    <subcellularLocation>
        <location evidence="1">Periplasm</location>
    </subcellularLocation>
</comment>
<feature type="chain" id="PRO_5008509345" description="sn-glycerol-3-phosphate-binding periplasmic protein UgpB" evidence="8">
    <location>
        <begin position="30"/>
        <end position="443"/>
    </location>
</feature>
<dbReference type="Gene3D" id="3.40.190.10">
    <property type="entry name" value="Periplasmic binding protein-like II"/>
    <property type="match status" value="2"/>
</dbReference>
<evidence type="ECO:0000256" key="6">
    <source>
        <dbReference type="ARBA" id="ARBA00022729"/>
    </source>
</evidence>
<keyword evidence="6 8" id="KW-0732">Signal</keyword>
<dbReference type="Pfam" id="PF13416">
    <property type="entry name" value="SBP_bac_8"/>
    <property type="match status" value="1"/>
</dbReference>
<dbReference type="Proteomes" id="UP000029273">
    <property type="component" value="Unassembled WGS sequence"/>
</dbReference>
<evidence type="ECO:0000313" key="10">
    <source>
        <dbReference type="Proteomes" id="UP000029273"/>
    </source>
</evidence>
<dbReference type="SUPFAM" id="SSF53850">
    <property type="entry name" value="Periplasmic binding protein-like II"/>
    <property type="match status" value="1"/>
</dbReference>
<dbReference type="EMBL" id="JQSG02000001">
    <property type="protein sequence ID" value="OBS10675.1"/>
    <property type="molecule type" value="Genomic_DNA"/>
</dbReference>
<dbReference type="CDD" id="cd14748">
    <property type="entry name" value="PBP2_UgpB"/>
    <property type="match status" value="1"/>
</dbReference>